<proteinExistence type="predicted"/>
<organism evidence="1 2">
    <name type="scientific">Fusarium torreyae</name>
    <dbReference type="NCBI Taxonomy" id="1237075"/>
    <lineage>
        <taxon>Eukaryota</taxon>
        <taxon>Fungi</taxon>
        <taxon>Dikarya</taxon>
        <taxon>Ascomycota</taxon>
        <taxon>Pezizomycotina</taxon>
        <taxon>Sordariomycetes</taxon>
        <taxon>Hypocreomycetidae</taxon>
        <taxon>Hypocreales</taxon>
        <taxon>Nectriaceae</taxon>
        <taxon>Fusarium</taxon>
    </lineage>
</organism>
<dbReference type="AlphaFoldDB" id="A0A9W8VC91"/>
<dbReference type="OrthoDB" id="3643156at2759"/>
<dbReference type="Proteomes" id="UP001152049">
    <property type="component" value="Unassembled WGS sequence"/>
</dbReference>
<comment type="caution">
    <text evidence="1">The sequence shown here is derived from an EMBL/GenBank/DDBJ whole genome shotgun (WGS) entry which is preliminary data.</text>
</comment>
<reference evidence="1" key="1">
    <citation type="submission" date="2022-09" db="EMBL/GenBank/DDBJ databases">
        <title>Fusarium specimens isolated from Avocado Roots.</title>
        <authorList>
            <person name="Stajich J."/>
            <person name="Roper C."/>
            <person name="Heimlech-Rivalta G."/>
        </authorList>
    </citation>
    <scope>NUCLEOTIDE SEQUENCE</scope>
    <source>
        <strain evidence="1">CF00136</strain>
    </source>
</reference>
<keyword evidence="2" id="KW-1185">Reference proteome</keyword>
<sequence>MELKYFIYLIVTTSNAVSEGFFPCKDCLPVSVSSAPGVGFGLSFSSGTVAAHLYNGTVLNLALINATQDYYELMARRVALPEASPLAKWNKWKRSLNKKFGKPATRDVGILAEMLISLREATASALNTTLDRVAISHPPIPGLAAYDLSDALEYASLRPWVAPDAELPWPEVLWPFLSAGMYIEELTEAHAVMGALGIGLCENYKNLFDCQKEQQFFPVEKVMVTGLSEADLRAEVIGARAPFDALENDRIERLVDLEAGLNACGTFDSDKIYWDHVGGRLRNLLDKLPAKVTLTRVMLVGENSTHPAFLERLRDALESSGYSQDRMLITKGEANDAIDPTFSSARGAAQYARWRQEAPMGCLEPIECLDETRAGHEKKIELK</sequence>
<protein>
    <submittedName>
        <fullName evidence="1">Uncharacterized protein</fullName>
    </submittedName>
</protein>
<evidence type="ECO:0000313" key="2">
    <source>
        <dbReference type="Proteomes" id="UP001152049"/>
    </source>
</evidence>
<dbReference type="EMBL" id="JAOQAZ010000029">
    <property type="protein sequence ID" value="KAJ4250978.1"/>
    <property type="molecule type" value="Genomic_DNA"/>
</dbReference>
<name>A0A9W8VC91_9HYPO</name>
<accession>A0A9W8VC91</accession>
<evidence type="ECO:0000313" key="1">
    <source>
        <dbReference type="EMBL" id="KAJ4250978.1"/>
    </source>
</evidence>
<gene>
    <name evidence="1" type="ORF">NW762_011628</name>
</gene>